<keyword evidence="1" id="KW-1133">Transmembrane helix</keyword>
<accession>A0A6N7QZ78</accession>
<evidence type="ECO:0000256" key="1">
    <source>
        <dbReference type="SAM" id="Phobius"/>
    </source>
</evidence>
<dbReference type="EMBL" id="WJEE01000032">
    <property type="protein sequence ID" value="MRI67443.1"/>
    <property type="molecule type" value="Genomic_DNA"/>
</dbReference>
<sequence>MKHVSALLIKFIASLVLLYLILGLMYGMTFGEVFLLTAVLGLAAYVIGDLLILPRTNNTLATVADFFIAWLIIFMFVEGMAVTDNIFTATTIAALAVGLFEIFFHRYLANQILPDDEKGPMDRQLQYQTEISDELGEQPPENEKFDK</sequence>
<keyword evidence="1" id="KW-0472">Membrane</keyword>
<dbReference type="InterPro" id="IPR019649">
    <property type="entry name" value="DUF2512"/>
</dbReference>
<comment type="caution">
    <text evidence="2">The sequence shown here is derived from an EMBL/GenBank/DDBJ whole genome shotgun (WGS) entry which is preliminary data.</text>
</comment>
<name>A0A6N7QZ78_9BACI</name>
<keyword evidence="3" id="KW-1185">Reference proteome</keyword>
<proteinExistence type="predicted"/>
<organism evidence="2 3">
    <name type="scientific">Gracilibacillus thailandensis</name>
    <dbReference type="NCBI Taxonomy" id="563735"/>
    <lineage>
        <taxon>Bacteria</taxon>
        <taxon>Bacillati</taxon>
        <taxon>Bacillota</taxon>
        <taxon>Bacilli</taxon>
        <taxon>Bacillales</taxon>
        <taxon>Bacillaceae</taxon>
        <taxon>Gracilibacillus</taxon>
    </lineage>
</organism>
<dbReference type="AlphaFoldDB" id="A0A6N7QZ78"/>
<dbReference type="Proteomes" id="UP000435187">
    <property type="component" value="Unassembled WGS sequence"/>
</dbReference>
<keyword evidence="1" id="KW-0812">Transmembrane</keyword>
<gene>
    <name evidence="2" type="ORF">GH885_14060</name>
</gene>
<protein>
    <submittedName>
        <fullName evidence="2">DUF2512 family protein</fullName>
    </submittedName>
</protein>
<evidence type="ECO:0000313" key="2">
    <source>
        <dbReference type="EMBL" id="MRI67443.1"/>
    </source>
</evidence>
<dbReference type="Pfam" id="PF10710">
    <property type="entry name" value="DUF2512"/>
    <property type="match status" value="1"/>
</dbReference>
<feature type="transmembrane region" description="Helical" evidence="1">
    <location>
        <begin position="33"/>
        <end position="53"/>
    </location>
</feature>
<evidence type="ECO:0000313" key="3">
    <source>
        <dbReference type="Proteomes" id="UP000435187"/>
    </source>
</evidence>
<feature type="transmembrane region" description="Helical" evidence="1">
    <location>
        <begin position="86"/>
        <end position="104"/>
    </location>
</feature>
<reference evidence="2 3" key="1">
    <citation type="submission" date="2019-10" db="EMBL/GenBank/DDBJ databases">
        <title>Gracilibacillus salitolerans sp. nov., a moderate halophile isolated from a saline soil in northwest China.</title>
        <authorList>
            <person name="Gan L."/>
        </authorList>
    </citation>
    <scope>NUCLEOTIDE SEQUENCE [LARGE SCALE GENOMIC DNA]</scope>
    <source>
        <strain evidence="2 3">TP2-8</strain>
    </source>
</reference>
<dbReference type="RefSeq" id="WP_153836022.1">
    <property type="nucleotide sequence ID" value="NZ_JBHUMW010000069.1"/>
</dbReference>
<feature type="transmembrane region" description="Helical" evidence="1">
    <location>
        <begin position="60"/>
        <end position="80"/>
    </location>
</feature>
<feature type="transmembrane region" description="Helical" evidence="1">
    <location>
        <begin position="7"/>
        <end position="27"/>
    </location>
</feature>